<dbReference type="InterPro" id="IPR014710">
    <property type="entry name" value="RmlC-like_jellyroll"/>
</dbReference>
<dbReference type="STRING" id="1565605.PG1C_13435"/>
<protein>
    <recommendedName>
        <fullName evidence="1">ChrR-like cupin domain-containing protein</fullName>
    </recommendedName>
</protein>
<reference evidence="2 3" key="1">
    <citation type="journal article" date="2015" name="Genome Announc.">
        <title>Complete Genome Sequence of a Novel Bacterium within the Family Rhodocyclaceae That Degrades Polycyclic Aromatic Hydrocarbons.</title>
        <authorList>
            <person name="Singleton D.R."/>
            <person name="Dickey A.N."/>
            <person name="Scholl E.H."/>
            <person name="Wright F.A."/>
            <person name="Aitken M.D."/>
        </authorList>
    </citation>
    <scope>NUCLEOTIDE SEQUENCE [LARGE SCALE GENOMIC DNA]</scope>
    <source>
        <strain evidence="3">PG1-Ca6</strain>
    </source>
</reference>
<proteinExistence type="predicted"/>
<evidence type="ECO:0000313" key="3">
    <source>
        <dbReference type="Proteomes" id="UP000061603"/>
    </source>
</evidence>
<dbReference type="KEGG" id="rbu:PG1C_13435"/>
<dbReference type="Proteomes" id="UP000061603">
    <property type="component" value="Chromosome"/>
</dbReference>
<dbReference type="PATRIC" id="fig|1565605.3.peg.2843"/>
<dbReference type="AlphaFoldDB" id="A0A0C5J292"/>
<gene>
    <name evidence="2" type="ORF">PG1C_13435</name>
</gene>
<dbReference type="Pfam" id="PF12973">
    <property type="entry name" value="Cupin_7"/>
    <property type="match status" value="2"/>
</dbReference>
<evidence type="ECO:0000313" key="2">
    <source>
        <dbReference type="EMBL" id="AJP49162.1"/>
    </source>
</evidence>
<dbReference type="RefSeq" id="WP_202635271.1">
    <property type="nucleotide sequence ID" value="NZ_CP010554.1"/>
</dbReference>
<dbReference type="InterPro" id="IPR011051">
    <property type="entry name" value="RmlC_Cupin_sf"/>
</dbReference>
<sequence length="279" mass="30597">MKSDQFPPSPGEETGDGNYVKLMDTLATLLDPIAPPPARQQVLRQRLSARINDSAARHMALRVHRAAQGEWSRIKAGVAIKLLHRSPNGNSVLIRLSAGASLPVHRHRWAEEGIVLDGAFCLGEQTLTRGDYHLSRQGSRHERITSPQGGIIFLRGVSLGSHWAMVELLGGLLPHRGTPPVTRHVEEGTWTEIATGVQQHVLRHDGGCYSRLIRMAPGTRVPGDDHDQDKEYMMIDGDVFFGDILLHAGDYHLAPAGSSHSLIESDNGALFFVHSTAKF</sequence>
<feature type="domain" description="ChrR-like cupin" evidence="1">
    <location>
        <begin position="182"/>
        <end position="275"/>
    </location>
</feature>
<name>A0A0C5J292_9PROT</name>
<dbReference type="HOGENOM" id="CLU_997074_0_0_4"/>
<dbReference type="Gene3D" id="2.60.120.10">
    <property type="entry name" value="Jelly Rolls"/>
    <property type="match status" value="2"/>
</dbReference>
<keyword evidence="3" id="KW-1185">Reference proteome</keyword>
<evidence type="ECO:0000259" key="1">
    <source>
        <dbReference type="Pfam" id="PF12973"/>
    </source>
</evidence>
<dbReference type="SUPFAM" id="SSF51182">
    <property type="entry name" value="RmlC-like cupins"/>
    <property type="match status" value="2"/>
</dbReference>
<dbReference type="InterPro" id="IPR025979">
    <property type="entry name" value="ChrR-like_cupin_dom"/>
</dbReference>
<dbReference type="EMBL" id="CP010554">
    <property type="protein sequence ID" value="AJP49162.1"/>
    <property type="molecule type" value="Genomic_DNA"/>
</dbReference>
<organism evidence="2 3">
    <name type="scientific">Rugosibacter aromaticivorans</name>
    <dbReference type="NCBI Taxonomy" id="1565605"/>
    <lineage>
        <taxon>Bacteria</taxon>
        <taxon>Pseudomonadati</taxon>
        <taxon>Pseudomonadota</taxon>
        <taxon>Betaproteobacteria</taxon>
        <taxon>Nitrosomonadales</taxon>
        <taxon>Sterolibacteriaceae</taxon>
        <taxon>Rugosibacter</taxon>
    </lineage>
</organism>
<feature type="domain" description="ChrR-like cupin" evidence="1">
    <location>
        <begin position="65"/>
        <end position="153"/>
    </location>
</feature>
<accession>A0A0C5J292</accession>